<feature type="compositionally biased region" description="Low complexity" evidence="1">
    <location>
        <begin position="160"/>
        <end position="179"/>
    </location>
</feature>
<evidence type="ECO:0000256" key="1">
    <source>
        <dbReference type="SAM" id="MobiDB-lite"/>
    </source>
</evidence>
<accession>A0ABV8CF39</accession>
<comment type="caution">
    <text evidence="2">The sequence shown here is derived from an EMBL/GenBank/DDBJ whole genome shotgun (WGS) entry which is preliminary data.</text>
</comment>
<gene>
    <name evidence="2" type="ORF">ACFORL_07385</name>
</gene>
<evidence type="ECO:0000313" key="3">
    <source>
        <dbReference type="Proteomes" id="UP001595758"/>
    </source>
</evidence>
<evidence type="ECO:0000313" key="2">
    <source>
        <dbReference type="EMBL" id="MFC3908898.1"/>
    </source>
</evidence>
<keyword evidence="3" id="KW-1185">Reference proteome</keyword>
<dbReference type="RefSeq" id="WP_382342614.1">
    <property type="nucleotide sequence ID" value="NZ_JBHSAB010000014.1"/>
</dbReference>
<name>A0ABV8CF39_9GAMM</name>
<protein>
    <submittedName>
        <fullName evidence="2">Uncharacterized protein</fullName>
    </submittedName>
</protein>
<reference evidence="3" key="1">
    <citation type="journal article" date="2019" name="Int. J. Syst. Evol. Microbiol.">
        <title>The Global Catalogue of Microorganisms (GCM) 10K type strain sequencing project: providing services to taxonomists for standard genome sequencing and annotation.</title>
        <authorList>
            <consortium name="The Broad Institute Genomics Platform"/>
            <consortium name="The Broad Institute Genome Sequencing Center for Infectious Disease"/>
            <person name="Wu L."/>
            <person name="Ma J."/>
        </authorList>
    </citation>
    <scope>NUCLEOTIDE SEQUENCE [LARGE SCALE GENOMIC DNA]</scope>
    <source>
        <strain evidence="3">CCUG 59858</strain>
    </source>
</reference>
<sequence length="179" mass="20302">MPGNFSKDVLVKVLQKYEMSCRKKIELEANNLPLDVQKQYYSQDGNYLDINQIIDKAKTGSTLYQNITAASEAKHSSELHPALHLNIRRYNLANKLLCCFNTDKSDAEQIEAMYTILRNREKLDIITNNGKSRTDFLQKLGLEPTRTEKFKQLFHLQKKSSSPPSISHSPCASSSSCSS</sequence>
<proteinExistence type="predicted"/>
<dbReference type="EMBL" id="JBHSAB010000014">
    <property type="protein sequence ID" value="MFC3908898.1"/>
    <property type="molecule type" value="Genomic_DNA"/>
</dbReference>
<dbReference type="Proteomes" id="UP001595758">
    <property type="component" value="Unassembled WGS sequence"/>
</dbReference>
<feature type="region of interest" description="Disordered" evidence="1">
    <location>
        <begin position="157"/>
        <end position="179"/>
    </location>
</feature>
<organism evidence="2 3">
    <name type="scientific">Legionella dresdenensis</name>
    <dbReference type="NCBI Taxonomy" id="450200"/>
    <lineage>
        <taxon>Bacteria</taxon>
        <taxon>Pseudomonadati</taxon>
        <taxon>Pseudomonadota</taxon>
        <taxon>Gammaproteobacteria</taxon>
        <taxon>Legionellales</taxon>
        <taxon>Legionellaceae</taxon>
        <taxon>Legionella</taxon>
    </lineage>
</organism>